<dbReference type="Pfam" id="PF02687">
    <property type="entry name" value="FtsX"/>
    <property type="match status" value="2"/>
</dbReference>
<feature type="transmembrane region" description="Helical" evidence="7">
    <location>
        <begin position="493"/>
        <end position="515"/>
    </location>
</feature>
<evidence type="ECO:0000313" key="9">
    <source>
        <dbReference type="EMBL" id="MST89929.1"/>
    </source>
</evidence>
<protein>
    <submittedName>
        <fullName evidence="9">FtsX-like permease family protein</fullName>
    </submittedName>
</protein>
<reference evidence="9 10" key="1">
    <citation type="submission" date="2019-08" db="EMBL/GenBank/DDBJ databases">
        <title>In-depth cultivation of the pig gut microbiome towards novel bacterial diversity and tailored functional studies.</title>
        <authorList>
            <person name="Wylensek D."/>
            <person name="Hitch T.C.A."/>
            <person name="Clavel T."/>
        </authorList>
    </citation>
    <scope>NUCLEOTIDE SEQUENCE [LARGE SCALE GENOMIC DNA]</scope>
    <source>
        <strain evidence="9 10">CA-Schmier-601-WT-3</strain>
    </source>
</reference>
<organism evidence="9 10">
    <name type="scientific">Sharpea porci</name>
    <dbReference type="NCBI Taxonomy" id="2652286"/>
    <lineage>
        <taxon>Bacteria</taxon>
        <taxon>Bacillati</taxon>
        <taxon>Bacillota</taxon>
        <taxon>Erysipelotrichia</taxon>
        <taxon>Erysipelotrichales</taxon>
        <taxon>Coprobacillaceae</taxon>
        <taxon>Sharpea</taxon>
    </lineage>
</organism>
<dbReference type="GO" id="GO:0005886">
    <property type="term" value="C:plasma membrane"/>
    <property type="evidence" value="ECO:0007669"/>
    <property type="project" value="UniProtKB-SubCell"/>
</dbReference>
<feature type="coiled-coil region" evidence="6">
    <location>
        <begin position="406"/>
        <end position="461"/>
    </location>
</feature>
<dbReference type="Proteomes" id="UP000442619">
    <property type="component" value="Unassembled WGS sequence"/>
</dbReference>
<dbReference type="EMBL" id="VUNM01000029">
    <property type="protein sequence ID" value="MST89929.1"/>
    <property type="molecule type" value="Genomic_DNA"/>
</dbReference>
<accession>A0A844FXB2</accession>
<gene>
    <name evidence="9" type="ORF">FYJ79_10160</name>
</gene>
<feature type="transmembrane region" description="Helical" evidence="7">
    <location>
        <begin position="892"/>
        <end position="912"/>
    </location>
</feature>
<feature type="transmembrane region" description="Helical" evidence="7">
    <location>
        <begin position="664"/>
        <end position="684"/>
    </location>
</feature>
<keyword evidence="3 7" id="KW-0812">Transmembrane</keyword>
<evidence type="ECO:0000256" key="2">
    <source>
        <dbReference type="ARBA" id="ARBA00022475"/>
    </source>
</evidence>
<proteinExistence type="predicted"/>
<keyword evidence="4 7" id="KW-1133">Transmembrane helix</keyword>
<keyword evidence="6" id="KW-0175">Coiled coil</keyword>
<feature type="domain" description="ABC3 transporter permease C-terminal" evidence="8">
    <location>
        <begin position="896"/>
        <end position="996"/>
    </location>
</feature>
<evidence type="ECO:0000256" key="4">
    <source>
        <dbReference type="ARBA" id="ARBA00022989"/>
    </source>
</evidence>
<sequence>MSTRHLYQSARLNGKMKKTLLRKALNRSIKQSFGRFLSIFMIIVLGASLFSGLRNTPASMEASVSKDAQMAHFADLTYIATLGFDQDDIEAVNKLKDIKKVEPGYQFDALLKDGAGKKGVCVHAIDHYDKHVLNAPKLIKGRYAKEDNEVMIDRQLVSKNFALNKTVILSNDNGTKDYKIVGIIDDIRYISSADRGINTLGDGTNHGFILMTNNGAKSLALNNKLVDLRKKEQLYNTLNIQLDNMPVNIFSDDYKEQTALKNSKIHTLLTTRHEELYEELSADIVKKYDDANQDYENAKARYQKQETDFKSGINDAKIKLLQAKITLGNKEKEYYNQKAKINNNNQDTTQKLQELSKTMASLQQSLQSQMQDLAAMQNGTALASITKQIALLTQSIGATTMILSSNQALEEAKLKLDQAVHDLNIQEANLSLQEIEGSKQLDEASAKLEDAKKQLDDAKGKVNEVPKGTIYTFSAEDHIGLMNYQNNITAIKAIAYVFPLIFFLVGALVSLTAMYRMVESEREYNGTLRALGYSNLDVMKQYFCYALLATFPASIIGIVLGNQFFVRIILYLYYYIMFNINHYVVVQRMTVSLLTIFLSVGVTSAVTLVVCRRELFEMPASLMRPKAPKIGKRIILERIPFIWRRLSFNQKVTLRNIMRYKARFFMSIIGIAGCTGLIITGFGIKDSVKGIVDLQYGDVYQYDALIHFNEKRNLKESTKLIKTLEKEGLSNMTMLSSSYIHMLANRKDLDTTLNVYASSDDLYNFINFQSLNGKKLTLDDEGVIISQKASELTGMEKGDRLYLKIGDEQYEVKVSGIMKNYYGHLCFMSKTLYEKLTQKTYMTNTGYVNFINNNKTNRHLLSERLKKDQLGSIEYLKASGQSFANRLSSLDIVIAILIIFAGLLDFIVLYNLTTINIEERKREIATIKVLGFRKREYYDYIFRENILLSLTGAVLGFLFGIAIHGFIIHQVEFEATVFIRSIHLTVFLIAFMITILFDYFINLTMRHVLRRVDMVESLKSIE</sequence>
<evidence type="ECO:0000256" key="1">
    <source>
        <dbReference type="ARBA" id="ARBA00004651"/>
    </source>
</evidence>
<evidence type="ECO:0000313" key="10">
    <source>
        <dbReference type="Proteomes" id="UP000442619"/>
    </source>
</evidence>
<feature type="transmembrane region" description="Helical" evidence="7">
    <location>
        <begin position="32"/>
        <end position="53"/>
    </location>
</feature>
<name>A0A844FXB2_9FIRM</name>
<dbReference type="AlphaFoldDB" id="A0A844FXB2"/>
<evidence type="ECO:0000259" key="8">
    <source>
        <dbReference type="Pfam" id="PF02687"/>
    </source>
</evidence>
<dbReference type="PANTHER" id="PTHR30287">
    <property type="entry name" value="MEMBRANE COMPONENT OF PREDICTED ABC SUPERFAMILY METABOLITE UPTAKE TRANSPORTER"/>
    <property type="match status" value="1"/>
</dbReference>
<feature type="transmembrane region" description="Helical" evidence="7">
    <location>
        <begin position="981"/>
        <end position="1001"/>
    </location>
</feature>
<comment type="caution">
    <text evidence="9">The sequence shown here is derived from an EMBL/GenBank/DDBJ whole genome shotgun (WGS) entry which is preliminary data.</text>
</comment>
<dbReference type="InterPro" id="IPR038766">
    <property type="entry name" value="Membrane_comp_ABC_pdt"/>
</dbReference>
<evidence type="ECO:0000256" key="3">
    <source>
        <dbReference type="ARBA" id="ARBA00022692"/>
    </source>
</evidence>
<feature type="coiled-coil region" evidence="6">
    <location>
        <begin position="338"/>
        <end position="372"/>
    </location>
</feature>
<evidence type="ECO:0000256" key="5">
    <source>
        <dbReference type="ARBA" id="ARBA00023136"/>
    </source>
</evidence>
<keyword evidence="5 7" id="KW-0472">Membrane</keyword>
<feature type="coiled-coil region" evidence="6">
    <location>
        <begin position="281"/>
        <end position="308"/>
    </location>
</feature>
<dbReference type="PANTHER" id="PTHR30287:SF1">
    <property type="entry name" value="INNER MEMBRANE PROTEIN"/>
    <property type="match status" value="1"/>
</dbReference>
<evidence type="ECO:0000256" key="6">
    <source>
        <dbReference type="SAM" id="Coils"/>
    </source>
</evidence>
<feature type="transmembrane region" description="Helical" evidence="7">
    <location>
        <begin position="590"/>
        <end position="611"/>
    </location>
</feature>
<keyword evidence="2" id="KW-1003">Cell membrane</keyword>
<feature type="transmembrane region" description="Helical" evidence="7">
    <location>
        <begin position="946"/>
        <end position="969"/>
    </location>
</feature>
<comment type="subcellular location">
    <subcellularLocation>
        <location evidence="1">Cell membrane</location>
        <topology evidence="1">Multi-pass membrane protein</topology>
    </subcellularLocation>
</comment>
<keyword evidence="10" id="KW-1185">Reference proteome</keyword>
<feature type="transmembrane region" description="Helical" evidence="7">
    <location>
        <begin position="542"/>
        <end position="570"/>
    </location>
</feature>
<feature type="domain" description="ABC3 transporter permease C-terminal" evidence="8">
    <location>
        <begin position="497"/>
        <end position="610"/>
    </location>
</feature>
<evidence type="ECO:0000256" key="7">
    <source>
        <dbReference type="SAM" id="Phobius"/>
    </source>
</evidence>
<dbReference type="InterPro" id="IPR003838">
    <property type="entry name" value="ABC3_permease_C"/>
</dbReference>